<protein>
    <submittedName>
        <fullName evidence="2">Uncharacterized protein</fullName>
    </submittedName>
</protein>
<dbReference type="AlphaFoldDB" id="H1LKF0"/>
<dbReference type="EMBL" id="AGRJ01000264">
    <property type="protein sequence ID" value="EHO47195.1"/>
    <property type="molecule type" value="Genomic_DNA"/>
</dbReference>
<dbReference type="HOGENOM" id="CLU_2991029_0_0_9"/>
<dbReference type="PATRIC" id="fig|797516.3.peg.2785"/>
<feature type="region of interest" description="Disordered" evidence="1">
    <location>
        <begin position="1"/>
        <end position="30"/>
    </location>
</feature>
<accession>H1LKF0</accession>
<dbReference type="Proteomes" id="UP000005025">
    <property type="component" value="Unassembled WGS sequence"/>
</dbReference>
<evidence type="ECO:0000313" key="3">
    <source>
        <dbReference type="Proteomes" id="UP000005025"/>
    </source>
</evidence>
<reference evidence="2 3" key="1">
    <citation type="submission" date="2011-09" db="EMBL/GenBank/DDBJ databases">
        <authorList>
            <person name="Weinstock G."/>
            <person name="Sodergren E."/>
            <person name="Clifton S."/>
            <person name="Fulton L."/>
            <person name="Fulton B."/>
            <person name="Courtney L."/>
            <person name="Fronick C."/>
            <person name="Harrison M."/>
            <person name="Strong C."/>
            <person name="Farmer C."/>
            <person name="Delahaunty K."/>
            <person name="Markovic C."/>
            <person name="Hall O."/>
            <person name="Minx P."/>
            <person name="Tomlinson C."/>
            <person name="Mitreva M."/>
            <person name="Hou S."/>
            <person name="Chen J."/>
            <person name="Wollam A."/>
            <person name="Pepin K.H."/>
            <person name="Johnson M."/>
            <person name="Bhonagiri V."/>
            <person name="Zhang X."/>
            <person name="Suruliraj S."/>
            <person name="Warren W."/>
            <person name="Chinwalla A."/>
            <person name="Mardis E.R."/>
            <person name="Wilson R.K."/>
        </authorList>
    </citation>
    <scope>NUCLEOTIDE SEQUENCE [LARGE SCALE GENOMIC DNA]</scope>
    <source>
        <strain evidence="2 3">F0435</strain>
    </source>
</reference>
<gene>
    <name evidence="2" type="ORF">HMPREF9104_03097</name>
</gene>
<proteinExistence type="predicted"/>
<comment type="caution">
    <text evidence="2">The sequence shown here is derived from an EMBL/GenBank/DDBJ whole genome shotgun (WGS) entry which is preliminary data.</text>
</comment>
<evidence type="ECO:0000256" key="1">
    <source>
        <dbReference type="SAM" id="MobiDB-lite"/>
    </source>
</evidence>
<organism evidence="2 3">
    <name type="scientific">Lentilactobacillus kisonensis F0435</name>
    <dbReference type="NCBI Taxonomy" id="797516"/>
    <lineage>
        <taxon>Bacteria</taxon>
        <taxon>Bacillati</taxon>
        <taxon>Bacillota</taxon>
        <taxon>Bacilli</taxon>
        <taxon>Lactobacillales</taxon>
        <taxon>Lactobacillaceae</taxon>
        <taxon>Lentilactobacillus</taxon>
    </lineage>
</organism>
<sequence length="57" mass="6604">MTIKAGSYDNSNNREMKKMATEPNSKSAANQQPHLLEEMVQHFDKVDENFYELELSN</sequence>
<evidence type="ECO:0000313" key="2">
    <source>
        <dbReference type="EMBL" id="EHO47195.1"/>
    </source>
</evidence>
<name>H1LKF0_9LACO</name>